<dbReference type="InterPro" id="IPR014051">
    <property type="entry name" value="Phosphoesterase_HXTX"/>
</dbReference>
<evidence type="ECO:0000313" key="4">
    <source>
        <dbReference type="EMBL" id="CDX01117.1"/>
    </source>
</evidence>
<dbReference type="GO" id="GO:0016874">
    <property type="term" value="F:ligase activity"/>
    <property type="evidence" value="ECO:0007669"/>
    <property type="project" value="UniProtKB-KW"/>
</dbReference>
<accession>A0A098AYD7</accession>
<comment type="similarity">
    <text evidence="2">Belongs to the 2H phosphoesterase superfamily. ThpR family.</text>
</comment>
<dbReference type="SUPFAM" id="SSF55144">
    <property type="entry name" value="LigT-like"/>
    <property type="match status" value="1"/>
</dbReference>
<dbReference type="InterPro" id="IPR009097">
    <property type="entry name" value="Cyclic_Pdiesterase"/>
</dbReference>
<gene>
    <name evidence="5" type="ORF">AT727_07965</name>
    <name evidence="4" type="ORF">DPCES_1230</name>
</gene>
<dbReference type="GO" id="GO:0008664">
    <property type="term" value="F:RNA 2',3'-cyclic 3'-phosphodiesterase activity"/>
    <property type="evidence" value="ECO:0007669"/>
    <property type="project" value="UniProtKB-EC"/>
</dbReference>
<feature type="domain" description="Phosphoesterase HXTX" evidence="3">
    <location>
        <begin position="104"/>
        <end position="172"/>
    </location>
</feature>
<organism evidence="4">
    <name type="scientific">Desulfitobacterium hafniense</name>
    <name type="common">Desulfitobacterium frappieri</name>
    <dbReference type="NCBI Taxonomy" id="49338"/>
    <lineage>
        <taxon>Bacteria</taxon>
        <taxon>Bacillati</taxon>
        <taxon>Bacillota</taxon>
        <taxon>Clostridia</taxon>
        <taxon>Eubacteriales</taxon>
        <taxon>Desulfitobacteriaceae</taxon>
        <taxon>Desulfitobacterium</taxon>
    </lineage>
</organism>
<evidence type="ECO:0000256" key="1">
    <source>
        <dbReference type="ARBA" id="ARBA00022801"/>
    </source>
</evidence>
<dbReference type="RefSeq" id="WP_015943961.1">
    <property type="nucleotide sequence ID" value="NZ_JAYFNZ010000003.1"/>
</dbReference>
<evidence type="ECO:0000259" key="3">
    <source>
        <dbReference type="Pfam" id="PF02834"/>
    </source>
</evidence>
<evidence type="ECO:0000313" key="6">
    <source>
        <dbReference type="Proteomes" id="UP000054623"/>
    </source>
</evidence>
<sequence>MVDQNIRAFLGIDFTEEVKDEIHELQQNLKGYALKGRWKGRDNFHLTLKFLAQISFAQKAQIDESLQSLCRKEKPFNLELKGLGVFGGKESCRVLWLGLAGDMQDLRSLHKKVDQVLTPLGFPPERRPFSPHITLGQDIVFAGGFEEIQAKVGGFEFTPTHVERIHLFKSEQVQFKRIYTKLADYSLG</sequence>
<dbReference type="EC" id="3.1.4.58" evidence="2"/>
<name>A0A098AYD7_DESHA</name>
<dbReference type="OrthoDB" id="9789350at2"/>
<keyword evidence="4" id="KW-0436">Ligase</keyword>
<dbReference type="AlphaFoldDB" id="A0A098AYD7"/>
<evidence type="ECO:0000256" key="2">
    <source>
        <dbReference type="HAMAP-Rule" id="MF_01940"/>
    </source>
</evidence>
<comment type="function">
    <text evidence="2">Hydrolyzes RNA 2',3'-cyclic phosphodiester to an RNA 2'-phosphomonoester.</text>
</comment>
<dbReference type="Pfam" id="PF02834">
    <property type="entry name" value="LigT_PEase"/>
    <property type="match status" value="2"/>
</dbReference>
<dbReference type="GO" id="GO:0004113">
    <property type="term" value="F:2',3'-cyclic-nucleotide 3'-phosphodiesterase activity"/>
    <property type="evidence" value="ECO:0007669"/>
    <property type="project" value="InterPro"/>
</dbReference>
<feature type="domain" description="Phosphoesterase HXTX" evidence="3">
    <location>
        <begin position="14"/>
        <end position="96"/>
    </location>
</feature>
<dbReference type="NCBIfam" id="TIGR02258">
    <property type="entry name" value="2_5_ligase"/>
    <property type="match status" value="1"/>
</dbReference>
<keyword evidence="1 2" id="KW-0378">Hydrolase</keyword>
<feature type="short sequence motif" description="HXTX 2" evidence="2">
    <location>
        <begin position="132"/>
        <end position="135"/>
    </location>
</feature>
<feature type="active site" description="Proton acceptor" evidence="2">
    <location>
        <position position="132"/>
    </location>
</feature>
<dbReference type="InterPro" id="IPR004175">
    <property type="entry name" value="RNA_CPDase"/>
</dbReference>
<protein>
    <recommendedName>
        <fullName evidence="2">RNA 2',3'-cyclic phosphodiesterase</fullName>
        <shortName evidence="2">RNA 2',3'-CPDase</shortName>
        <ecNumber evidence="2">3.1.4.58</ecNumber>
    </recommendedName>
</protein>
<evidence type="ECO:0000313" key="5">
    <source>
        <dbReference type="EMBL" id="KTE90517.1"/>
    </source>
</evidence>
<feature type="short sequence motif" description="HXTX 1" evidence="2">
    <location>
        <begin position="45"/>
        <end position="48"/>
    </location>
</feature>
<dbReference type="Proteomes" id="UP000054623">
    <property type="component" value="Unassembled WGS sequence"/>
</dbReference>
<dbReference type="PANTHER" id="PTHR35561">
    <property type="entry name" value="RNA 2',3'-CYCLIC PHOSPHODIESTERASE"/>
    <property type="match status" value="1"/>
</dbReference>
<dbReference type="EMBL" id="LK996017">
    <property type="protein sequence ID" value="CDX01117.1"/>
    <property type="molecule type" value="Genomic_DNA"/>
</dbReference>
<dbReference type="HAMAP" id="MF_01940">
    <property type="entry name" value="RNA_CPDase"/>
    <property type="match status" value="1"/>
</dbReference>
<dbReference type="PATRIC" id="fig|49338.4.peg.1332"/>
<feature type="active site" description="Proton donor" evidence="2">
    <location>
        <position position="45"/>
    </location>
</feature>
<reference evidence="4" key="1">
    <citation type="submission" date="2014-07" db="EMBL/GenBank/DDBJ databases">
        <authorList>
            <person name="Hornung V.Bastian."/>
        </authorList>
    </citation>
    <scope>NUCLEOTIDE SEQUENCE</scope>
    <source>
        <strain evidence="4">PCE-S</strain>
    </source>
</reference>
<comment type="catalytic activity">
    <reaction evidence="2">
        <text>a 3'-end 2',3'-cyclophospho-ribonucleotide-RNA + H2O = a 3'-end 2'-phospho-ribonucleotide-RNA + H(+)</text>
        <dbReference type="Rhea" id="RHEA:11828"/>
        <dbReference type="Rhea" id="RHEA-COMP:10464"/>
        <dbReference type="Rhea" id="RHEA-COMP:17353"/>
        <dbReference type="ChEBI" id="CHEBI:15377"/>
        <dbReference type="ChEBI" id="CHEBI:15378"/>
        <dbReference type="ChEBI" id="CHEBI:83064"/>
        <dbReference type="ChEBI" id="CHEBI:173113"/>
        <dbReference type="EC" id="3.1.4.58"/>
    </reaction>
</comment>
<reference evidence="5 6" key="2">
    <citation type="submission" date="2015-12" db="EMBL/GenBank/DDBJ databases">
        <title>Draft Genome Sequence of Desulfitobacterium hafniense Strain DH, a Sulfate-reducing Bacterium Isolated from Paddy Soils.</title>
        <authorList>
            <person name="Bao P."/>
            <person name="Zhang X."/>
            <person name="Li G."/>
        </authorList>
    </citation>
    <scope>NUCLEOTIDE SEQUENCE [LARGE SCALE GENOMIC DNA]</scope>
    <source>
        <strain evidence="5 6">DH</strain>
    </source>
</reference>
<dbReference type="PANTHER" id="PTHR35561:SF1">
    <property type="entry name" value="RNA 2',3'-CYCLIC PHOSPHODIESTERASE"/>
    <property type="match status" value="1"/>
</dbReference>
<proteinExistence type="inferred from homology"/>
<dbReference type="EMBL" id="LOCK01000039">
    <property type="protein sequence ID" value="KTE90517.1"/>
    <property type="molecule type" value="Genomic_DNA"/>
</dbReference>
<dbReference type="Gene3D" id="3.90.1140.10">
    <property type="entry name" value="Cyclic phosphodiesterase"/>
    <property type="match status" value="1"/>
</dbReference>